<dbReference type="Proteomes" id="UP000433101">
    <property type="component" value="Unassembled WGS sequence"/>
</dbReference>
<dbReference type="InterPro" id="IPR022742">
    <property type="entry name" value="Hydrolase_4"/>
</dbReference>
<dbReference type="SUPFAM" id="SSF53474">
    <property type="entry name" value="alpha/beta-Hydrolases"/>
    <property type="match status" value="2"/>
</dbReference>
<dbReference type="Pfam" id="PF12697">
    <property type="entry name" value="Abhydrolase_6"/>
    <property type="match status" value="1"/>
</dbReference>
<dbReference type="Pfam" id="PF12146">
    <property type="entry name" value="Hydrolase_4"/>
    <property type="match status" value="1"/>
</dbReference>
<reference evidence="3 4" key="1">
    <citation type="submission" date="2019-12" db="EMBL/GenBank/DDBJ databases">
        <authorList>
            <person name="Li M."/>
        </authorList>
    </citation>
    <scope>NUCLEOTIDE SEQUENCE [LARGE SCALE GENOMIC DNA]</scope>
    <source>
        <strain evidence="3 4">GBMRC 2046</strain>
    </source>
</reference>
<name>A0A7X3S989_9HYPH</name>
<gene>
    <name evidence="3" type="ORF">GR183_17000</name>
</gene>
<dbReference type="Gene3D" id="3.40.50.1820">
    <property type="entry name" value="alpha/beta hydrolase"/>
    <property type="match status" value="2"/>
</dbReference>
<dbReference type="InterPro" id="IPR000073">
    <property type="entry name" value="AB_hydrolase_1"/>
</dbReference>
<accession>A0A7X3S989</accession>
<protein>
    <submittedName>
        <fullName evidence="3">Alpha/beta fold hydrolase</fullName>
    </submittedName>
</protein>
<proteinExistence type="predicted"/>
<sequence length="598" mass="64591">MNAPFGENDAVSAMPCSQSGFAQPLYLGELAAMLHAGDGDTGVLFLSPWGYEELCARKTFRLMAERLAAAGFPSLRFDYPGTGDSGGEENSETGWIVPSRGILGDFRSFHGLKRVIVLGQGIGCLYATHLAATDPSVAGLVLLAPPASGRGYLREVAAWTSFTRPTFLVKPDDGPEGSLMAAGFVLPKDVAVEAKMLSLKKETLPANLPTLFVARRDHPGDAALVDHLSAAGCDVIVTPFEGYAEYVSDPTLSDVPQAVIEAVADWAEERFEHSGPAIPGRTICDEETAIEPVEGVREEMLRFGPGKRLFGVFAEPSGESAKTAVLFLNSGYDHHGGWANVHVDFARALARNGIASLRIDLSNVGESPRWPDQQAQVLYSDGQIADVGAAIDEMKARGIETVIAYGRCSGAYLALLSTVADERIDAMVMVNSRRFAWNPKQDVDTELRKPVQPLENYTAKMRDPAALKRALSSPEEFRKASAKLARGLSRPLMRALAPALGPLSIHNRLDKLVHGRMASLKRRGVPALVIYSEKDPGLEELRSYFGPEYARIEAYENVQLTFVANADHNLTPAPARAAVLARLTALARALDKRERLAA</sequence>
<organism evidence="3 4">
    <name type="scientific">Stappia sediminis</name>
    <dbReference type="NCBI Taxonomy" id="2692190"/>
    <lineage>
        <taxon>Bacteria</taxon>
        <taxon>Pseudomonadati</taxon>
        <taxon>Pseudomonadota</taxon>
        <taxon>Alphaproteobacteria</taxon>
        <taxon>Hyphomicrobiales</taxon>
        <taxon>Stappiaceae</taxon>
        <taxon>Stappia</taxon>
    </lineage>
</organism>
<feature type="domain" description="AB hydrolase-1" evidence="2">
    <location>
        <begin position="325"/>
        <end position="575"/>
    </location>
</feature>
<feature type="domain" description="Serine aminopeptidase S33" evidence="1">
    <location>
        <begin position="61"/>
        <end position="159"/>
    </location>
</feature>
<keyword evidence="4" id="KW-1185">Reference proteome</keyword>
<evidence type="ECO:0000259" key="2">
    <source>
        <dbReference type="Pfam" id="PF12697"/>
    </source>
</evidence>
<evidence type="ECO:0000259" key="1">
    <source>
        <dbReference type="Pfam" id="PF12146"/>
    </source>
</evidence>
<comment type="caution">
    <text evidence="3">The sequence shown here is derived from an EMBL/GenBank/DDBJ whole genome shotgun (WGS) entry which is preliminary data.</text>
</comment>
<evidence type="ECO:0000313" key="3">
    <source>
        <dbReference type="EMBL" id="MXN66617.1"/>
    </source>
</evidence>
<evidence type="ECO:0000313" key="4">
    <source>
        <dbReference type="Proteomes" id="UP000433101"/>
    </source>
</evidence>
<dbReference type="GO" id="GO:0052689">
    <property type="term" value="F:carboxylic ester hydrolase activity"/>
    <property type="evidence" value="ECO:0007669"/>
    <property type="project" value="TreeGrafter"/>
</dbReference>
<dbReference type="EMBL" id="WUMV01000008">
    <property type="protein sequence ID" value="MXN66617.1"/>
    <property type="molecule type" value="Genomic_DNA"/>
</dbReference>
<dbReference type="PANTHER" id="PTHR43265">
    <property type="entry name" value="ESTERASE ESTD"/>
    <property type="match status" value="1"/>
</dbReference>
<dbReference type="PANTHER" id="PTHR43265:SF1">
    <property type="entry name" value="ESTERASE ESTD"/>
    <property type="match status" value="1"/>
</dbReference>
<keyword evidence="3" id="KW-0378">Hydrolase</keyword>
<dbReference type="RefSeq" id="WP_160776867.1">
    <property type="nucleotide sequence ID" value="NZ_WUMV01000008.1"/>
</dbReference>
<dbReference type="AlphaFoldDB" id="A0A7X3S989"/>
<dbReference type="InterPro" id="IPR053145">
    <property type="entry name" value="AB_hydrolase_Est10"/>
</dbReference>
<dbReference type="InterPro" id="IPR029058">
    <property type="entry name" value="AB_hydrolase_fold"/>
</dbReference>